<dbReference type="PANTHER" id="PTHR13847:SF289">
    <property type="entry name" value="GLYCINE OXIDASE"/>
    <property type="match status" value="1"/>
</dbReference>
<dbReference type="InterPro" id="IPR036188">
    <property type="entry name" value="FAD/NAD-bd_sf"/>
</dbReference>
<dbReference type="Proteomes" id="UP001064504">
    <property type="component" value="Chromosome"/>
</dbReference>
<evidence type="ECO:0000256" key="1">
    <source>
        <dbReference type="ARBA" id="ARBA00023002"/>
    </source>
</evidence>
<name>A0ABY6AMK2_9PSED</name>
<evidence type="ECO:0000259" key="2">
    <source>
        <dbReference type="Pfam" id="PF01266"/>
    </source>
</evidence>
<gene>
    <name evidence="3" type="ORF">N5C08_17655</name>
</gene>
<protein>
    <submittedName>
        <fullName evidence="3">FAD-binding oxidoreductase</fullName>
    </submittedName>
</protein>
<evidence type="ECO:0000313" key="4">
    <source>
        <dbReference type="Proteomes" id="UP001064504"/>
    </source>
</evidence>
<dbReference type="RefSeq" id="WP_261743906.1">
    <property type="nucleotide sequence ID" value="NZ_CP104557.1"/>
</dbReference>
<dbReference type="EMBL" id="CP104557">
    <property type="protein sequence ID" value="UXH38785.1"/>
    <property type="molecule type" value="Genomic_DNA"/>
</dbReference>
<dbReference type="Gene3D" id="3.30.9.10">
    <property type="entry name" value="D-Amino Acid Oxidase, subunit A, domain 2"/>
    <property type="match status" value="1"/>
</dbReference>
<dbReference type="InterPro" id="IPR006076">
    <property type="entry name" value="FAD-dep_OxRdtase"/>
</dbReference>
<keyword evidence="1" id="KW-0560">Oxidoreductase</keyword>
<dbReference type="Pfam" id="PF01266">
    <property type="entry name" value="DAO"/>
    <property type="match status" value="1"/>
</dbReference>
<keyword evidence="4" id="KW-1185">Reference proteome</keyword>
<dbReference type="SUPFAM" id="SSF51905">
    <property type="entry name" value="FAD/NAD(P)-binding domain"/>
    <property type="match status" value="1"/>
</dbReference>
<accession>A0ABY6AMK2</accession>
<organism evidence="3 4">
    <name type="scientific">Pseudomonas promysalinigenes</name>
    <dbReference type="NCBI Taxonomy" id="485898"/>
    <lineage>
        <taxon>Bacteria</taxon>
        <taxon>Pseudomonadati</taxon>
        <taxon>Pseudomonadota</taxon>
        <taxon>Gammaproteobacteria</taxon>
        <taxon>Pseudomonadales</taxon>
        <taxon>Pseudomonadaceae</taxon>
        <taxon>Pseudomonas</taxon>
    </lineage>
</organism>
<proteinExistence type="predicted"/>
<dbReference type="SUPFAM" id="SSF54373">
    <property type="entry name" value="FAD-linked reductases, C-terminal domain"/>
    <property type="match status" value="1"/>
</dbReference>
<feature type="domain" description="FAD dependent oxidoreductase" evidence="2">
    <location>
        <begin position="8"/>
        <end position="397"/>
    </location>
</feature>
<sequence>MAENNAFVVIGAGLIGICTALELTHRGCKVTLIDSGKPGRGASFGNAGFIASELVDPLSTPDTIRKAMPMLVNPHGALSIPLRNLHRSLPWMVRFAFSARSQAVARGRDALAQLLTTAVPAWQALLDRERLSNHLHRSHYMRVWERAQGKAAALAERNFYNDWGIEAQFAEREQVSALEPALDGQISHAVLLPNAHRLSDPYQVSQLLFKRFQERGGQFLQGHVESLRPNEHGVQLAVSGSKQLFDKAIICTGAHSSELLRSLNVTVPLMAERGYHLNLPSVKNLITGPICSAERNVFISPLQDGLRIVGFSELGGVTLPENPARYETLKHHLGALLPQTKPHLEQASRWMGMRPTLPDSLPVIDSLPHAPCIGFAFGHQHAGITLAATTSQLIADRMTKGVDAMNMTPFRINRF</sequence>
<evidence type="ECO:0000313" key="3">
    <source>
        <dbReference type="EMBL" id="UXH38785.1"/>
    </source>
</evidence>
<dbReference type="Gene3D" id="3.50.50.60">
    <property type="entry name" value="FAD/NAD(P)-binding domain"/>
    <property type="match status" value="2"/>
</dbReference>
<reference evidence="3" key="1">
    <citation type="submission" date="2022-09" db="EMBL/GenBank/DDBJ databases">
        <title>Complete genome sequence of Pseudomonas promysalinigenes strain RL-WG26, a newly isolated PGPR with the potential for plant salinity stress alleviation.</title>
        <authorList>
            <person name="Ren L."/>
            <person name="Wang G."/>
            <person name="Hu H."/>
        </authorList>
    </citation>
    <scope>NUCLEOTIDE SEQUENCE</scope>
    <source>
        <strain evidence="3">RL-WG26</strain>
    </source>
</reference>
<dbReference type="PANTHER" id="PTHR13847">
    <property type="entry name" value="SARCOSINE DEHYDROGENASE-RELATED"/>
    <property type="match status" value="1"/>
</dbReference>